<evidence type="ECO:0000313" key="1">
    <source>
        <dbReference type="EMBL" id="TCS43777.1"/>
    </source>
</evidence>
<dbReference type="AlphaFoldDB" id="A0A4R3IDG5"/>
<dbReference type="Gene3D" id="3.40.50.10600">
    <property type="entry name" value="SpoIIaa-like domains"/>
    <property type="match status" value="1"/>
</dbReference>
<protein>
    <recommendedName>
        <fullName evidence="3">SpoIIAA-like protein</fullName>
    </recommendedName>
</protein>
<organism evidence="1 2">
    <name type="scientific">Reinekea marinisedimentorum</name>
    <dbReference type="NCBI Taxonomy" id="230495"/>
    <lineage>
        <taxon>Bacteria</taxon>
        <taxon>Pseudomonadati</taxon>
        <taxon>Pseudomonadota</taxon>
        <taxon>Gammaproteobacteria</taxon>
        <taxon>Oceanospirillales</taxon>
        <taxon>Saccharospirillaceae</taxon>
        <taxon>Reinekea</taxon>
    </lineage>
</organism>
<gene>
    <name evidence="1" type="ORF">BCF53_101120</name>
</gene>
<dbReference type="InterPro" id="IPR038396">
    <property type="entry name" value="SpoIIAA-like_sf"/>
</dbReference>
<reference evidence="1 2" key="1">
    <citation type="submission" date="2019-03" db="EMBL/GenBank/DDBJ databases">
        <title>Genomic Encyclopedia of Archaeal and Bacterial Type Strains, Phase II (KMG-II): from individual species to whole genera.</title>
        <authorList>
            <person name="Goeker M."/>
        </authorList>
    </citation>
    <scope>NUCLEOTIDE SEQUENCE [LARGE SCALE GENOMIC DNA]</scope>
    <source>
        <strain evidence="1 2">DSM 15388</strain>
    </source>
</reference>
<name>A0A4R3IDG5_9GAMM</name>
<dbReference type="Proteomes" id="UP000295793">
    <property type="component" value="Unassembled WGS sequence"/>
</dbReference>
<sequence length="138" mass="15723">MQISFEERMLEHGTFSYQVQDTIIVFTLVGDFNEYGMQACLNAEKEAIESFGNKPCSLLVDCSRATGATPEAHQAIDSFYRDIRYENLTAIALVYASELLARIEERCIPEMKNHRVKSFFDLTTALSWLQPDTALQRS</sequence>
<keyword evidence="2" id="KW-1185">Reference proteome</keyword>
<dbReference type="EMBL" id="SLZR01000001">
    <property type="protein sequence ID" value="TCS43777.1"/>
    <property type="molecule type" value="Genomic_DNA"/>
</dbReference>
<dbReference type="InterPro" id="IPR036513">
    <property type="entry name" value="STAS_dom_sf"/>
</dbReference>
<accession>A0A4R3IDG5</accession>
<proteinExistence type="predicted"/>
<dbReference type="SUPFAM" id="SSF52091">
    <property type="entry name" value="SpoIIaa-like"/>
    <property type="match status" value="1"/>
</dbReference>
<evidence type="ECO:0008006" key="3">
    <source>
        <dbReference type="Google" id="ProtNLM"/>
    </source>
</evidence>
<evidence type="ECO:0000313" key="2">
    <source>
        <dbReference type="Proteomes" id="UP000295793"/>
    </source>
</evidence>
<comment type="caution">
    <text evidence="1">The sequence shown here is derived from an EMBL/GenBank/DDBJ whole genome shotgun (WGS) entry which is preliminary data.</text>
</comment>